<sequence length="142" mass="15368">MIEHDGQVELSSARGPKPRADLLVWPAVRAGLMGRCPACGRGPLFQGFLKRRAVCEACGYYLGAVETGDGAATFIMQIAGFLVGFSALAVEIAWSPPIWLHLIIWLPLVAVLAVALMRPGKGLMTALQMLRQRGADSHRETR</sequence>
<evidence type="ECO:0000256" key="1">
    <source>
        <dbReference type="SAM" id="Phobius"/>
    </source>
</evidence>
<evidence type="ECO:0000313" key="3">
    <source>
        <dbReference type="Proteomes" id="UP000250358"/>
    </source>
</evidence>
<dbReference type="Proteomes" id="UP000250358">
    <property type="component" value="Unassembled WGS sequence"/>
</dbReference>
<proteinExistence type="predicted"/>
<keyword evidence="1" id="KW-1133">Transmembrane helix</keyword>
<evidence type="ECO:0000313" key="2">
    <source>
        <dbReference type="EMBL" id="SPU42717.1"/>
    </source>
</evidence>
<reference evidence="2 3" key="1">
    <citation type="submission" date="2018-06" db="EMBL/GenBank/DDBJ databases">
        <authorList>
            <consortium name="Pathogen Informatics"/>
            <person name="Doyle S."/>
        </authorList>
    </citation>
    <scope>NUCLEOTIDE SEQUENCE [LARGE SCALE GENOMIC DNA]</scope>
    <source>
        <strain evidence="2 3">NCTC11165</strain>
    </source>
</reference>
<gene>
    <name evidence="2" type="ORF">NCTC11165_00869</name>
</gene>
<feature type="transmembrane region" description="Helical" evidence="1">
    <location>
        <begin position="71"/>
        <end position="92"/>
    </location>
</feature>
<keyword evidence="1" id="KW-0812">Transmembrane</keyword>
<protein>
    <submittedName>
        <fullName evidence="2">Protein of uncharacterized function (DUF983)</fullName>
    </submittedName>
</protein>
<feature type="transmembrane region" description="Helical" evidence="1">
    <location>
        <begin position="98"/>
        <end position="117"/>
    </location>
</feature>
<dbReference type="EMBL" id="UAQM01000001">
    <property type="protein sequence ID" value="SPU42717.1"/>
    <property type="molecule type" value="Genomic_DNA"/>
</dbReference>
<dbReference type="Pfam" id="PF06170">
    <property type="entry name" value="DUF983"/>
    <property type="match status" value="1"/>
</dbReference>
<keyword evidence="1" id="KW-0472">Membrane</keyword>
<dbReference type="RefSeq" id="WP_252865471.1">
    <property type="nucleotide sequence ID" value="NZ_UAQM01000001.1"/>
</dbReference>
<organism evidence="2 3">
    <name type="scientific">Brevundimonas diminuta</name>
    <name type="common">Pseudomonas diminuta</name>
    <dbReference type="NCBI Taxonomy" id="293"/>
    <lineage>
        <taxon>Bacteria</taxon>
        <taxon>Pseudomonadati</taxon>
        <taxon>Pseudomonadota</taxon>
        <taxon>Alphaproteobacteria</taxon>
        <taxon>Caulobacterales</taxon>
        <taxon>Caulobacteraceae</taxon>
        <taxon>Brevundimonas</taxon>
    </lineage>
</organism>
<dbReference type="InterPro" id="IPR009325">
    <property type="entry name" value="DUF983"/>
</dbReference>
<dbReference type="AlphaFoldDB" id="A0A2X1AEE2"/>
<accession>A0A2X1AEE2</accession>
<name>A0A2X1AEE2_BREDI</name>